<gene>
    <name evidence="1" type="ORF">K488DRAFT_87503</name>
</gene>
<sequence length="433" mass="47418">MTFAWSFNLRSAPVYDDSDDEDHLTEPSLSRTPSDGTHETDVVCKPTNPFTIAKVNAALRSNDQTSSSTARTSLPTGAPPPKRRILHGGVLEQIRSQAAMTSKTPGLKPGANLQAKRPAVTQPPAVKRLLASSRTPDGSISSPPSSAKPPSARQHFLQAIFFVGFRAFIWLSSGSKQPDFELSVNSHCLSLSPVGNYCGRATRAVLRQHAEGLPSSTLLRVHLEVDSDDFDLTIGQQSFSEDDSTLVDSTPPRSTLFEPLSSQQRPKKRKHEPSSPSPPVIRSAYNHPTFAADPDTSWSTLPKPKSKPKLAKESFQTSGKFRMPLMLTGNTAPRDTAPATRPRVTLYRPPPRSAAAPDPTEEQRWTARVDVVALRRRYGDVRSAMRQRRRAANEVWAVLGLPSCGVVYRDPVEASADTSAFELAIIRWPEDVV</sequence>
<organism evidence="1 2">
    <name type="scientific">Vararia minispora EC-137</name>
    <dbReference type="NCBI Taxonomy" id="1314806"/>
    <lineage>
        <taxon>Eukaryota</taxon>
        <taxon>Fungi</taxon>
        <taxon>Dikarya</taxon>
        <taxon>Basidiomycota</taxon>
        <taxon>Agaricomycotina</taxon>
        <taxon>Agaricomycetes</taxon>
        <taxon>Russulales</taxon>
        <taxon>Lachnocladiaceae</taxon>
        <taxon>Vararia</taxon>
    </lineage>
</organism>
<accession>A0ACB8QFX2</accession>
<evidence type="ECO:0000313" key="2">
    <source>
        <dbReference type="Proteomes" id="UP000814128"/>
    </source>
</evidence>
<name>A0ACB8QFX2_9AGAM</name>
<protein>
    <submittedName>
        <fullName evidence="1">Uncharacterized protein</fullName>
    </submittedName>
</protein>
<reference evidence="1" key="1">
    <citation type="submission" date="2021-02" db="EMBL/GenBank/DDBJ databases">
        <authorList>
            <consortium name="DOE Joint Genome Institute"/>
            <person name="Ahrendt S."/>
            <person name="Looney B.P."/>
            <person name="Miyauchi S."/>
            <person name="Morin E."/>
            <person name="Drula E."/>
            <person name="Courty P.E."/>
            <person name="Chicoki N."/>
            <person name="Fauchery L."/>
            <person name="Kohler A."/>
            <person name="Kuo A."/>
            <person name="Labutti K."/>
            <person name="Pangilinan J."/>
            <person name="Lipzen A."/>
            <person name="Riley R."/>
            <person name="Andreopoulos W."/>
            <person name="He G."/>
            <person name="Johnson J."/>
            <person name="Barry K.W."/>
            <person name="Grigoriev I.V."/>
            <person name="Nagy L."/>
            <person name="Hibbett D."/>
            <person name="Henrissat B."/>
            <person name="Matheny P.B."/>
            <person name="Labbe J."/>
            <person name="Martin F."/>
        </authorList>
    </citation>
    <scope>NUCLEOTIDE SEQUENCE</scope>
    <source>
        <strain evidence="1">EC-137</strain>
    </source>
</reference>
<evidence type="ECO:0000313" key="1">
    <source>
        <dbReference type="EMBL" id="KAI0030731.1"/>
    </source>
</evidence>
<proteinExistence type="predicted"/>
<reference evidence="1" key="2">
    <citation type="journal article" date="2022" name="New Phytol.">
        <title>Evolutionary transition to the ectomycorrhizal habit in the genomes of a hyperdiverse lineage of mushroom-forming fungi.</title>
        <authorList>
            <person name="Looney B."/>
            <person name="Miyauchi S."/>
            <person name="Morin E."/>
            <person name="Drula E."/>
            <person name="Courty P.E."/>
            <person name="Kohler A."/>
            <person name="Kuo A."/>
            <person name="LaButti K."/>
            <person name="Pangilinan J."/>
            <person name="Lipzen A."/>
            <person name="Riley R."/>
            <person name="Andreopoulos W."/>
            <person name="He G."/>
            <person name="Johnson J."/>
            <person name="Nolan M."/>
            <person name="Tritt A."/>
            <person name="Barry K.W."/>
            <person name="Grigoriev I.V."/>
            <person name="Nagy L.G."/>
            <person name="Hibbett D."/>
            <person name="Henrissat B."/>
            <person name="Matheny P.B."/>
            <person name="Labbe J."/>
            <person name="Martin F.M."/>
        </authorList>
    </citation>
    <scope>NUCLEOTIDE SEQUENCE</scope>
    <source>
        <strain evidence="1">EC-137</strain>
    </source>
</reference>
<comment type="caution">
    <text evidence="1">The sequence shown here is derived from an EMBL/GenBank/DDBJ whole genome shotgun (WGS) entry which is preliminary data.</text>
</comment>
<keyword evidence="2" id="KW-1185">Reference proteome</keyword>
<dbReference type="Proteomes" id="UP000814128">
    <property type="component" value="Unassembled WGS sequence"/>
</dbReference>
<dbReference type="EMBL" id="MU273608">
    <property type="protein sequence ID" value="KAI0030731.1"/>
    <property type="molecule type" value="Genomic_DNA"/>
</dbReference>